<reference evidence="2" key="1">
    <citation type="submission" date="2023-01" db="EMBL/GenBank/DDBJ databases">
        <title>Genome assembly of the deep-sea coral Lophelia pertusa.</title>
        <authorList>
            <person name="Herrera S."/>
            <person name="Cordes E."/>
        </authorList>
    </citation>
    <scope>NUCLEOTIDE SEQUENCE</scope>
    <source>
        <strain evidence="2">USNM1676648</strain>
        <tissue evidence="2">Polyp</tissue>
    </source>
</reference>
<keyword evidence="3" id="KW-1185">Reference proteome</keyword>
<comment type="caution">
    <text evidence="2">The sequence shown here is derived from an EMBL/GenBank/DDBJ whole genome shotgun (WGS) entry which is preliminary data.</text>
</comment>
<gene>
    <name evidence="2" type="ORF">OS493_027075</name>
</gene>
<feature type="compositionally biased region" description="Polar residues" evidence="1">
    <location>
        <begin position="64"/>
        <end position="76"/>
    </location>
</feature>
<dbReference type="EMBL" id="MU827801">
    <property type="protein sequence ID" value="KAJ7327385.1"/>
    <property type="molecule type" value="Genomic_DNA"/>
</dbReference>
<proteinExistence type="predicted"/>
<dbReference type="AlphaFoldDB" id="A0A9X0CD46"/>
<dbReference type="Proteomes" id="UP001163046">
    <property type="component" value="Unassembled WGS sequence"/>
</dbReference>
<sequence>MAKRKRACKKEIDLAGAEKEIGEAIERVQGKDEANEGDENETDEQNPAKPVQETGEIQERKATQDTQLPGYHSNTDFKPLSTVLEPHPKPSCGLHSHTNVTTKKTTFTVSFTSSDESTMV</sequence>
<evidence type="ECO:0000313" key="3">
    <source>
        <dbReference type="Proteomes" id="UP001163046"/>
    </source>
</evidence>
<evidence type="ECO:0000256" key="1">
    <source>
        <dbReference type="SAM" id="MobiDB-lite"/>
    </source>
</evidence>
<feature type="compositionally biased region" description="Basic and acidic residues" evidence="1">
    <location>
        <begin position="23"/>
        <end position="34"/>
    </location>
</feature>
<protein>
    <submittedName>
        <fullName evidence="2">Uncharacterized protein</fullName>
    </submittedName>
</protein>
<feature type="compositionally biased region" description="Acidic residues" evidence="1">
    <location>
        <begin position="35"/>
        <end position="44"/>
    </location>
</feature>
<feature type="region of interest" description="Disordered" evidence="1">
    <location>
        <begin position="23"/>
        <end position="98"/>
    </location>
</feature>
<accession>A0A9X0CD46</accession>
<organism evidence="2 3">
    <name type="scientific">Desmophyllum pertusum</name>
    <dbReference type="NCBI Taxonomy" id="174260"/>
    <lineage>
        <taxon>Eukaryota</taxon>
        <taxon>Metazoa</taxon>
        <taxon>Cnidaria</taxon>
        <taxon>Anthozoa</taxon>
        <taxon>Hexacorallia</taxon>
        <taxon>Scleractinia</taxon>
        <taxon>Caryophylliina</taxon>
        <taxon>Caryophylliidae</taxon>
        <taxon>Desmophyllum</taxon>
    </lineage>
</organism>
<evidence type="ECO:0000313" key="2">
    <source>
        <dbReference type="EMBL" id="KAJ7327385.1"/>
    </source>
</evidence>
<name>A0A9X0CD46_9CNID</name>